<name>A0AA37MZA0_9FIRM</name>
<comment type="caution">
    <text evidence="1">The sequence shown here is derived from an EMBL/GenBank/DDBJ whole genome shotgun (WGS) entry which is preliminary data.</text>
</comment>
<organism evidence="1 2">
    <name type="scientific">Faecalibacterium gallinarum</name>
    <dbReference type="NCBI Taxonomy" id="2903556"/>
    <lineage>
        <taxon>Bacteria</taxon>
        <taxon>Bacillati</taxon>
        <taxon>Bacillota</taxon>
        <taxon>Clostridia</taxon>
        <taxon>Eubacteriales</taxon>
        <taxon>Oscillospiraceae</taxon>
        <taxon>Faecalibacterium</taxon>
    </lineage>
</organism>
<protein>
    <submittedName>
        <fullName evidence="1">Uncharacterized protein</fullName>
    </submittedName>
</protein>
<reference evidence="1" key="1">
    <citation type="journal article" date="2022" name="Int. J. Syst. Evol. Microbiol.">
        <title>Genome-based, phenotypic and chemotaxonomic classification of Faecalibacterium strains: proposal of three novel species Faecalibacterium duncaniae sp. nov., Faecalibacterium hattorii sp. nov. and Faecalibacterium gallinarum sp. nov. .</title>
        <authorList>
            <person name="Sakamoto M."/>
            <person name="Sakurai N."/>
            <person name="Tanno H."/>
            <person name="Iino T."/>
            <person name="Ohkuma M."/>
            <person name="Endo A."/>
        </authorList>
    </citation>
    <scope>NUCLEOTIDE SEQUENCE</scope>
    <source>
        <strain evidence="1">JCM 17207</strain>
    </source>
</reference>
<dbReference type="Proteomes" id="UP001055185">
    <property type="component" value="Unassembled WGS sequence"/>
</dbReference>
<proteinExistence type="predicted"/>
<dbReference type="EMBL" id="BQKV01000057">
    <property type="protein sequence ID" value="GJN65025.1"/>
    <property type="molecule type" value="Genomic_DNA"/>
</dbReference>
<keyword evidence="2" id="KW-1185">Reference proteome</keyword>
<sequence length="71" mass="8340">MGLSKVQIKNWINRYNRKQAKQEAGIFPKPKGRPRKVAEPGDIIAEQAYEIQRLKMENELLRDFLRSTGRK</sequence>
<evidence type="ECO:0000313" key="1">
    <source>
        <dbReference type="EMBL" id="GJN65025.1"/>
    </source>
</evidence>
<dbReference type="AlphaFoldDB" id="A0AA37MZA0"/>
<evidence type="ECO:0000313" key="2">
    <source>
        <dbReference type="Proteomes" id="UP001055185"/>
    </source>
</evidence>
<accession>A0AA37MZA0</accession>
<gene>
    <name evidence="1" type="ORF">JCM17207_16500</name>
</gene>